<dbReference type="InterPro" id="IPR036915">
    <property type="entry name" value="Cyclin-like_sf"/>
</dbReference>
<evidence type="ECO:0000256" key="8">
    <source>
        <dbReference type="ARBA" id="ARBA00023163"/>
    </source>
</evidence>
<evidence type="ECO:0000256" key="7">
    <source>
        <dbReference type="ARBA" id="ARBA00023159"/>
    </source>
</evidence>
<dbReference type="FunFam" id="1.10.472.10:FF:000002">
    <property type="entry name" value="Transcription factor IIIB 90 kDa subunit"/>
    <property type="match status" value="1"/>
</dbReference>
<keyword evidence="7" id="KW-0010">Activator</keyword>
<dbReference type="Gene3D" id="1.10.472.10">
    <property type="entry name" value="Cyclin-like"/>
    <property type="match status" value="1"/>
</dbReference>
<dbReference type="CDD" id="cd20554">
    <property type="entry name" value="CYCLIN_TFIIIB90_rpt2"/>
    <property type="match status" value="1"/>
</dbReference>
<dbReference type="GO" id="GO:0008270">
    <property type="term" value="F:zinc ion binding"/>
    <property type="evidence" value="ECO:0007669"/>
    <property type="project" value="UniProtKB-KW"/>
</dbReference>
<dbReference type="PANTHER" id="PTHR11618:SF4">
    <property type="entry name" value="TRANSCRIPTION FACTOR IIIB 90 KDA SUBUNIT"/>
    <property type="match status" value="1"/>
</dbReference>
<comment type="caution">
    <text evidence="12">The sequence shown here is derived from an EMBL/GenBank/DDBJ whole genome shotgun (WGS) entry which is preliminary data.</text>
</comment>
<dbReference type="InterPro" id="IPR013150">
    <property type="entry name" value="TFIIB_cyclin"/>
</dbReference>
<feature type="region of interest" description="Disordered" evidence="10">
    <location>
        <begin position="342"/>
        <end position="488"/>
    </location>
</feature>
<dbReference type="GO" id="GO:0097550">
    <property type="term" value="C:transcription preinitiation complex"/>
    <property type="evidence" value="ECO:0007669"/>
    <property type="project" value="TreeGrafter"/>
</dbReference>
<keyword evidence="8" id="KW-0804">Transcription</keyword>
<feature type="compositionally biased region" description="Acidic residues" evidence="10">
    <location>
        <begin position="449"/>
        <end position="462"/>
    </location>
</feature>
<dbReference type="InterPro" id="IPR011665">
    <property type="entry name" value="BRF1_TBP-bd_dom"/>
</dbReference>
<dbReference type="Proteomes" id="UP000440578">
    <property type="component" value="Unassembled WGS sequence"/>
</dbReference>
<dbReference type="InterPro" id="IPR013763">
    <property type="entry name" value="Cyclin-like_dom"/>
</dbReference>
<dbReference type="AlphaFoldDB" id="A0A6A4W256"/>
<dbReference type="PANTHER" id="PTHR11618">
    <property type="entry name" value="TRANSCRIPTION INITIATION FACTOR IIB-RELATED"/>
    <property type="match status" value="1"/>
</dbReference>
<feature type="compositionally biased region" description="Basic residues" evidence="10">
    <location>
        <begin position="297"/>
        <end position="308"/>
    </location>
</feature>
<evidence type="ECO:0000256" key="3">
    <source>
        <dbReference type="ARBA" id="ARBA00022723"/>
    </source>
</evidence>
<dbReference type="GO" id="GO:0070897">
    <property type="term" value="P:transcription preinitiation complex assembly"/>
    <property type="evidence" value="ECO:0007669"/>
    <property type="project" value="InterPro"/>
</dbReference>
<feature type="compositionally biased region" description="Basic and acidic residues" evidence="10">
    <location>
        <begin position="279"/>
        <end position="296"/>
    </location>
</feature>
<evidence type="ECO:0000313" key="13">
    <source>
        <dbReference type="Proteomes" id="UP000440578"/>
    </source>
</evidence>
<dbReference type="Gene3D" id="1.20.5.650">
    <property type="entry name" value="Single helix bin"/>
    <property type="match status" value="1"/>
</dbReference>
<keyword evidence="5" id="KW-0862">Zinc</keyword>
<evidence type="ECO:0000256" key="2">
    <source>
        <dbReference type="ARBA" id="ARBA00010857"/>
    </source>
</evidence>
<dbReference type="Pfam" id="PF00382">
    <property type="entry name" value="TFIIB"/>
    <property type="match status" value="1"/>
</dbReference>
<dbReference type="OrthoDB" id="511529at2759"/>
<feature type="region of interest" description="Disordered" evidence="10">
    <location>
        <begin position="178"/>
        <end position="241"/>
    </location>
</feature>
<keyword evidence="9" id="KW-0539">Nucleus</keyword>
<keyword evidence="13" id="KW-1185">Reference proteome</keyword>
<comment type="subcellular location">
    <subcellularLocation>
        <location evidence="1">Nucleus</location>
    </subcellularLocation>
</comment>
<organism evidence="12 13">
    <name type="scientific">Amphibalanus amphitrite</name>
    <name type="common">Striped barnacle</name>
    <name type="synonym">Balanus amphitrite</name>
    <dbReference type="NCBI Taxonomy" id="1232801"/>
    <lineage>
        <taxon>Eukaryota</taxon>
        <taxon>Metazoa</taxon>
        <taxon>Ecdysozoa</taxon>
        <taxon>Arthropoda</taxon>
        <taxon>Crustacea</taxon>
        <taxon>Multicrustacea</taxon>
        <taxon>Cirripedia</taxon>
        <taxon>Thoracica</taxon>
        <taxon>Thoracicalcarea</taxon>
        <taxon>Balanomorpha</taxon>
        <taxon>Balanoidea</taxon>
        <taxon>Balanidae</taxon>
        <taxon>Amphibalaninae</taxon>
        <taxon>Amphibalanus</taxon>
    </lineage>
</organism>
<feature type="compositionally biased region" description="Basic and acidic residues" evidence="10">
    <location>
        <begin position="404"/>
        <end position="420"/>
    </location>
</feature>
<reference evidence="12 13" key="1">
    <citation type="submission" date="2019-07" db="EMBL/GenBank/DDBJ databases">
        <title>Draft genome assembly of a fouling barnacle, Amphibalanus amphitrite (Darwin, 1854): The first reference genome for Thecostraca.</title>
        <authorList>
            <person name="Kim W."/>
        </authorList>
    </citation>
    <scope>NUCLEOTIDE SEQUENCE [LARGE SCALE GENOMIC DNA]</scope>
    <source>
        <strain evidence="12">SNU_AA5</strain>
        <tissue evidence="12">Soma without cirri and trophi</tissue>
    </source>
</reference>
<dbReference type="SMART" id="SM00385">
    <property type="entry name" value="CYCLIN"/>
    <property type="match status" value="1"/>
</dbReference>
<evidence type="ECO:0000256" key="10">
    <source>
        <dbReference type="SAM" id="MobiDB-lite"/>
    </source>
</evidence>
<dbReference type="GO" id="GO:0005634">
    <property type="term" value="C:nucleus"/>
    <property type="evidence" value="ECO:0007669"/>
    <property type="project" value="UniProtKB-SubCell"/>
</dbReference>
<proteinExistence type="inferred from homology"/>
<sequence>MSDPCVYVLRYANKLELGSKTHEVSVTAARLMQRMKRDWIHMGRRPSGLCGAALLMAARLHGFNRTVDDIIKIVRVHQSTVKKRLSEFKNTPSSSLTVEEFMTVDLEDEMDPPAFTKSRKKDKERISQARAVIDCGDWAEDSPPQSPGRESQDASLFVQEQTLASIRDIAGDEIGPVGDAALMPPPPPPVMNEEPTPRGAEHGLGVSRHLLGLTTTPGEDPSAAAAASSDQENASNELDLEGIDDAEIDSYIMSPREIHFKTKLWMKLNADFLKEQAEKQKREEEERLQREKEGKPEKKKRPPRRKRNTNLAANTAEEAIEKMLQEKRISNKINYDVLREITGGGVKQEAKPEVKVEVKPDISELVMPSSRKRHLSSSEPVGAGPSRFKRQRPAPVLPGRPGRAAREPDPEPEPEPKPVDESGPVVVESGPVVVESGPVVVESGPVQHEDDEDEGDYEEEDTGMLSAAQLLSQHGGDDYGGYDEEEYY</sequence>
<evidence type="ECO:0000256" key="1">
    <source>
        <dbReference type="ARBA" id="ARBA00004123"/>
    </source>
</evidence>
<feature type="compositionally biased region" description="Low complexity" evidence="10">
    <location>
        <begin position="421"/>
        <end position="446"/>
    </location>
</feature>
<dbReference type="GO" id="GO:0000995">
    <property type="term" value="F:RNA polymerase III general transcription initiation factor activity"/>
    <property type="evidence" value="ECO:0007669"/>
    <property type="project" value="TreeGrafter"/>
</dbReference>
<keyword evidence="6" id="KW-0805">Transcription regulation</keyword>
<dbReference type="GO" id="GO:0000126">
    <property type="term" value="C:transcription factor TFIIIB complex"/>
    <property type="evidence" value="ECO:0007669"/>
    <property type="project" value="TreeGrafter"/>
</dbReference>
<dbReference type="GO" id="GO:0001006">
    <property type="term" value="F:RNA polymerase III type 3 promoter sequence-specific DNA binding"/>
    <property type="evidence" value="ECO:0007669"/>
    <property type="project" value="TreeGrafter"/>
</dbReference>
<feature type="domain" description="Cyclin-like" evidence="11">
    <location>
        <begin position="6"/>
        <end position="90"/>
    </location>
</feature>
<name>A0A6A4W256_AMPAM</name>
<feature type="compositionally biased region" description="Basic and acidic residues" evidence="10">
    <location>
        <begin position="348"/>
        <end position="362"/>
    </location>
</feature>
<evidence type="ECO:0000313" key="12">
    <source>
        <dbReference type="EMBL" id="KAF0299329.1"/>
    </source>
</evidence>
<keyword evidence="4" id="KW-0863">Zinc-finger</keyword>
<evidence type="ECO:0000256" key="6">
    <source>
        <dbReference type="ARBA" id="ARBA00023015"/>
    </source>
</evidence>
<gene>
    <name evidence="12" type="primary">BRF1_1</name>
    <name evidence="12" type="ORF">FJT64_027899</name>
</gene>
<dbReference type="GO" id="GO:0017025">
    <property type="term" value="F:TBP-class protein binding"/>
    <property type="evidence" value="ECO:0007669"/>
    <property type="project" value="InterPro"/>
</dbReference>
<dbReference type="SUPFAM" id="SSF47954">
    <property type="entry name" value="Cyclin-like"/>
    <property type="match status" value="1"/>
</dbReference>
<keyword evidence="3" id="KW-0479">Metal-binding</keyword>
<evidence type="ECO:0000256" key="4">
    <source>
        <dbReference type="ARBA" id="ARBA00022771"/>
    </source>
</evidence>
<comment type="similarity">
    <text evidence="2">Belongs to the TFIIB family.</text>
</comment>
<dbReference type="EMBL" id="VIIS01001373">
    <property type="protein sequence ID" value="KAF0299329.1"/>
    <property type="molecule type" value="Genomic_DNA"/>
</dbReference>
<evidence type="ECO:0000256" key="5">
    <source>
        <dbReference type="ARBA" id="ARBA00022833"/>
    </source>
</evidence>
<dbReference type="InterPro" id="IPR000812">
    <property type="entry name" value="TFIIB"/>
</dbReference>
<evidence type="ECO:0000259" key="11">
    <source>
        <dbReference type="SMART" id="SM00385"/>
    </source>
</evidence>
<evidence type="ECO:0000256" key="9">
    <source>
        <dbReference type="ARBA" id="ARBA00023242"/>
    </source>
</evidence>
<accession>A0A6A4W256</accession>
<protein>
    <submittedName>
        <fullName evidence="12">Transcription factor IIIB subunit</fullName>
    </submittedName>
</protein>
<feature type="region of interest" description="Disordered" evidence="10">
    <location>
        <begin position="279"/>
        <end position="316"/>
    </location>
</feature>
<dbReference type="Pfam" id="PF07741">
    <property type="entry name" value="BRF1"/>
    <property type="match status" value="1"/>
</dbReference>